<dbReference type="GO" id="GO:0005886">
    <property type="term" value="C:plasma membrane"/>
    <property type="evidence" value="ECO:0007669"/>
    <property type="project" value="UniProtKB-SubCell"/>
</dbReference>
<keyword evidence="4 9" id="KW-0812">Transmembrane</keyword>
<evidence type="ECO:0000256" key="9">
    <source>
        <dbReference type="SAM" id="Phobius"/>
    </source>
</evidence>
<comment type="caution">
    <text evidence="10">The sequence shown here is derived from an EMBL/GenBank/DDBJ whole genome shotgun (WGS) entry which is preliminary data.</text>
</comment>
<evidence type="ECO:0000256" key="3">
    <source>
        <dbReference type="ARBA" id="ARBA00022475"/>
    </source>
</evidence>
<reference evidence="10 11" key="1">
    <citation type="submission" date="2018-09" db="EMBL/GenBank/DDBJ databases">
        <title>Genome comparison of Alicycliphilus sp. BQ1, a polyurethanolytic bacterium, with its closest phylogenetic relatives Alicycliphilus denitrificans BC and K601, unable to attack polyurethane.</title>
        <authorList>
            <person name="Loza-Tavera H."/>
            <person name="Lozano L."/>
            <person name="Cevallos M."/>
            <person name="Maya-Lucas O."/>
            <person name="Garcia-Mena J."/>
            <person name="Hernandez J."/>
        </authorList>
    </citation>
    <scope>NUCLEOTIDE SEQUENCE [LARGE SCALE GENOMIC DNA]</scope>
    <source>
        <strain evidence="10 11">BQ1</strain>
    </source>
</reference>
<dbReference type="Pfam" id="PF02653">
    <property type="entry name" value="BPD_transp_2"/>
    <property type="match status" value="1"/>
</dbReference>
<dbReference type="GO" id="GO:0022857">
    <property type="term" value="F:transmembrane transporter activity"/>
    <property type="evidence" value="ECO:0007669"/>
    <property type="project" value="InterPro"/>
</dbReference>
<comment type="subcellular location">
    <subcellularLocation>
        <location evidence="1">Cell membrane</location>
        <topology evidence="1">Multi-pass membrane protein</topology>
    </subcellularLocation>
</comment>
<feature type="transmembrane region" description="Helical" evidence="9">
    <location>
        <begin position="187"/>
        <end position="211"/>
    </location>
</feature>
<dbReference type="EMBL" id="NKDB02000001">
    <property type="protein sequence ID" value="RKJ98480.1"/>
    <property type="molecule type" value="Genomic_DNA"/>
</dbReference>
<dbReference type="PANTHER" id="PTHR11795">
    <property type="entry name" value="BRANCHED-CHAIN AMINO ACID TRANSPORT SYSTEM PERMEASE PROTEIN LIVH"/>
    <property type="match status" value="1"/>
</dbReference>
<keyword evidence="5" id="KW-0029">Amino-acid transport</keyword>
<feature type="transmembrane region" description="Helical" evidence="9">
    <location>
        <begin position="133"/>
        <end position="157"/>
    </location>
</feature>
<dbReference type="CDD" id="cd06582">
    <property type="entry name" value="TM_PBP1_LivH_like"/>
    <property type="match status" value="1"/>
</dbReference>
<accession>A0A3R7HWS3</accession>
<protein>
    <submittedName>
        <fullName evidence="10">Branched-chain amino acid ABC transporter permease</fullName>
    </submittedName>
</protein>
<keyword evidence="2" id="KW-0813">Transport</keyword>
<evidence type="ECO:0000313" key="10">
    <source>
        <dbReference type="EMBL" id="RKJ98480.1"/>
    </source>
</evidence>
<dbReference type="GO" id="GO:0006865">
    <property type="term" value="P:amino acid transport"/>
    <property type="evidence" value="ECO:0007669"/>
    <property type="project" value="UniProtKB-KW"/>
</dbReference>
<feature type="transmembrane region" description="Helical" evidence="9">
    <location>
        <begin position="223"/>
        <end position="248"/>
    </location>
</feature>
<evidence type="ECO:0000256" key="4">
    <source>
        <dbReference type="ARBA" id="ARBA00022692"/>
    </source>
</evidence>
<evidence type="ECO:0000256" key="7">
    <source>
        <dbReference type="ARBA" id="ARBA00023136"/>
    </source>
</evidence>
<organism evidence="10 11">
    <name type="scientific">Alicycliphilus denitrificans</name>
    <dbReference type="NCBI Taxonomy" id="179636"/>
    <lineage>
        <taxon>Bacteria</taxon>
        <taxon>Pseudomonadati</taxon>
        <taxon>Pseudomonadota</taxon>
        <taxon>Betaproteobacteria</taxon>
        <taxon>Burkholderiales</taxon>
        <taxon>Comamonadaceae</taxon>
        <taxon>Alicycliphilus</taxon>
    </lineage>
</organism>
<proteinExistence type="inferred from homology"/>
<dbReference type="PANTHER" id="PTHR11795:SF445">
    <property type="entry name" value="AMINO ACID ABC TRANSPORTER PERMEASE PROTEIN"/>
    <property type="match status" value="1"/>
</dbReference>
<dbReference type="AlphaFoldDB" id="A0A3R7HWS3"/>
<feature type="transmembrane region" description="Helical" evidence="9">
    <location>
        <begin position="62"/>
        <end position="83"/>
    </location>
</feature>
<dbReference type="InterPro" id="IPR052157">
    <property type="entry name" value="BCAA_transport_permease"/>
</dbReference>
<keyword evidence="3" id="KW-1003">Cell membrane</keyword>
<name>A0A3R7HWS3_9BURK</name>
<keyword evidence="6 9" id="KW-1133">Transmembrane helix</keyword>
<feature type="transmembrane region" description="Helical" evidence="9">
    <location>
        <begin position="89"/>
        <end position="113"/>
    </location>
</feature>
<evidence type="ECO:0000313" key="11">
    <source>
        <dbReference type="Proteomes" id="UP000216225"/>
    </source>
</evidence>
<evidence type="ECO:0000256" key="8">
    <source>
        <dbReference type="ARBA" id="ARBA00037998"/>
    </source>
</evidence>
<evidence type="ECO:0000256" key="1">
    <source>
        <dbReference type="ARBA" id="ARBA00004651"/>
    </source>
</evidence>
<feature type="transmembrane region" description="Helical" evidence="9">
    <location>
        <begin position="254"/>
        <end position="275"/>
    </location>
</feature>
<dbReference type="RefSeq" id="WP_094434558.1">
    <property type="nucleotide sequence ID" value="NZ_NKDB02000001.1"/>
</dbReference>
<dbReference type="Proteomes" id="UP000216225">
    <property type="component" value="Unassembled WGS sequence"/>
</dbReference>
<keyword evidence="7 9" id="KW-0472">Membrane</keyword>
<comment type="similarity">
    <text evidence="8">Belongs to the binding-protein-dependent transport system permease family. LivHM subfamily.</text>
</comment>
<feature type="transmembrane region" description="Helical" evidence="9">
    <location>
        <begin position="28"/>
        <end position="50"/>
    </location>
</feature>
<dbReference type="InterPro" id="IPR001851">
    <property type="entry name" value="ABC_transp_permease"/>
</dbReference>
<evidence type="ECO:0000256" key="5">
    <source>
        <dbReference type="ARBA" id="ARBA00022970"/>
    </source>
</evidence>
<sequence>MALIQVLLNGLLLGGIYACIGAGFSMVWGVVNIINILHGSFIVLGAYGAFFAHRYLGLHPFVAMLPLALLGYGLGALLQQYLIRHVMAAKVLVTLTLTFGLNLLLNNIMIYAFSADFRKVVLPNQEPLQWAALALPVDRVLSMAAAIGVVFVTHLLVTRTMLGRSIVAVRMDAQAATLMGVNVDRTFAITFGMGTALALVAGAILSPIFPISPTAADAYLGKAFIVCVLGGLGSLPGVLLGGIVLGLVESLGAYFLGPDHSLTLSFALLLVFLLLRPQGLLGKKGFE</sequence>
<evidence type="ECO:0000256" key="6">
    <source>
        <dbReference type="ARBA" id="ARBA00022989"/>
    </source>
</evidence>
<gene>
    <name evidence="10" type="ORF">CE154_001545</name>
</gene>
<evidence type="ECO:0000256" key="2">
    <source>
        <dbReference type="ARBA" id="ARBA00022448"/>
    </source>
</evidence>